<reference evidence="1 2" key="1">
    <citation type="submission" date="2024-03" db="EMBL/GenBank/DDBJ databases">
        <title>Aureococcus anophagefferens CCMP1851 and Kratosvirus quantuckense: Draft genome of a second virus-susceptible host strain in the model system.</title>
        <authorList>
            <person name="Chase E."/>
            <person name="Truchon A.R."/>
            <person name="Schepens W."/>
            <person name="Wilhelm S.W."/>
        </authorList>
    </citation>
    <scope>NUCLEOTIDE SEQUENCE [LARGE SCALE GENOMIC DNA]</scope>
    <source>
        <strain evidence="1 2">CCMP1851</strain>
    </source>
</reference>
<protein>
    <submittedName>
        <fullName evidence="1">Uncharacterized protein</fullName>
    </submittedName>
</protein>
<keyword evidence="2" id="KW-1185">Reference proteome</keyword>
<sequence>MVRPARPFPFALSNYGSAIEAGGLGPSAQCCCAVQCCPCCVGAHNRSKLTEKYNIDEPMLKSVCAHCCCSCCALVQDMNLILVKENKTWGCPFVEIGAPARPETMDR</sequence>
<organism evidence="1 2">
    <name type="scientific">Aureococcus anophagefferens</name>
    <name type="common">Harmful bloom alga</name>
    <dbReference type="NCBI Taxonomy" id="44056"/>
    <lineage>
        <taxon>Eukaryota</taxon>
        <taxon>Sar</taxon>
        <taxon>Stramenopiles</taxon>
        <taxon>Ochrophyta</taxon>
        <taxon>Pelagophyceae</taxon>
        <taxon>Pelagomonadales</taxon>
        <taxon>Pelagomonadaceae</taxon>
        <taxon>Aureococcus</taxon>
    </lineage>
</organism>
<accession>A0ABR1FRI0</accession>
<dbReference type="Proteomes" id="UP001363151">
    <property type="component" value="Unassembled WGS sequence"/>
</dbReference>
<name>A0ABR1FRI0_AURAN</name>
<proteinExistence type="predicted"/>
<comment type="caution">
    <text evidence="1">The sequence shown here is derived from an EMBL/GenBank/DDBJ whole genome shotgun (WGS) entry which is preliminary data.</text>
</comment>
<gene>
    <name evidence="1" type="ORF">SO694_00247011</name>
</gene>
<evidence type="ECO:0000313" key="2">
    <source>
        <dbReference type="Proteomes" id="UP001363151"/>
    </source>
</evidence>
<dbReference type="EMBL" id="JBBJCI010000268">
    <property type="protein sequence ID" value="KAK7236655.1"/>
    <property type="molecule type" value="Genomic_DNA"/>
</dbReference>
<evidence type="ECO:0000313" key="1">
    <source>
        <dbReference type="EMBL" id="KAK7236655.1"/>
    </source>
</evidence>